<dbReference type="InterPro" id="IPR003961">
    <property type="entry name" value="FN3_dom"/>
</dbReference>
<evidence type="ECO:0000313" key="4">
    <source>
        <dbReference type="Proteomes" id="UP000499080"/>
    </source>
</evidence>
<dbReference type="AlphaFoldDB" id="A0A4Y2PKD6"/>
<dbReference type="SMART" id="SM00060">
    <property type="entry name" value="FN3"/>
    <property type="match status" value="1"/>
</dbReference>
<accession>A0A4Y2PKD6</accession>
<evidence type="ECO:0000313" key="3">
    <source>
        <dbReference type="EMBL" id="GBN51784.1"/>
    </source>
</evidence>
<dbReference type="CDD" id="cd00063">
    <property type="entry name" value="FN3"/>
    <property type="match status" value="1"/>
</dbReference>
<dbReference type="EMBL" id="BGPR01011537">
    <property type="protein sequence ID" value="GBN51784.1"/>
    <property type="molecule type" value="Genomic_DNA"/>
</dbReference>
<gene>
    <name evidence="3" type="ORF">AVEN_237477_1</name>
</gene>
<dbReference type="InterPro" id="IPR036116">
    <property type="entry name" value="FN3_sf"/>
</dbReference>
<proteinExistence type="predicted"/>
<evidence type="ECO:0000259" key="2">
    <source>
        <dbReference type="SMART" id="SM00060"/>
    </source>
</evidence>
<evidence type="ECO:0000256" key="1">
    <source>
        <dbReference type="SAM" id="MobiDB-lite"/>
    </source>
</evidence>
<dbReference type="SUPFAM" id="SSF49265">
    <property type="entry name" value="Fibronectin type III"/>
    <property type="match status" value="1"/>
</dbReference>
<keyword evidence="4" id="KW-1185">Reference proteome</keyword>
<sequence length="282" mass="32035">MYSFFVAPSSPVNVQAHASSHNEIIITWHSPKHPNGIITHYVIDGIREKDSSEFISQRNYCNEPLVMSDLKKPNQEKSTEISDAWTFEEKKKPKESESKNCCSCSKTKSLPNQGDDPEAQIQFEDFLHNKVYLKNPNAPKTPKNISAIPTSSSVRDVTSSDFLNETFTSKPGRTSSVTPLAENVTEATTTLLPELEEGYFHYEVRDAMFLAVKNLHHFTEYTIEVRACQNKDELDDEPCSSQSITTVRTFPLGQTTRPRAKRFAKTYFEGWECAPRSPILRF</sequence>
<organism evidence="3 4">
    <name type="scientific">Araneus ventricosus</name>
    <name type="common">Orbweaver spider</name>
    <name type="synonym">Epeira ventricosa</name>
    <dbReference type="NCBI Taxonomy" id="182803"/>
    <lineage>
        <taxon>Eukaryota</taxon>
        <taxon>Metazoa</taxon>
        <taxon>Ecdysozoa</taxon>
        <taxon>Arthropoda</taxon>
        <taxon>Chelicerata</taxon>
        <taxon>Arachnida</taxon>
        <taxon>Araneae</taxon>
        <taxon>Araneomorphae</taxon>
        <taxon>Entelegynae</taxon>
        <taxon>Araneoidea</taxon>
        <taxon>Araneidae</taxon>
        <taxon>Araneus</taxon>
    </lineage>
</organism>
<dbReference type="OrthoDB" id="10641068at2759"/>
<reference evidence="3 4" key="1">
    <citation type="journal article" date="2019" name="Sci. Rep.">
        <title>Orb-weaving spider Araneus ventricosus genome elucidates the spidroin gene catalogue.</title>
        <authorList>
            <person name="Kono N."/>
            <person name="Nakamura H."/>
            <person name="Ohtoshi R."/>
            <person name="Moran D.A.P."/>
            <person name="Shinohara A."/>
            <person name="Yoshida Y."/>
            <person name="Fujiwara M."/>
            <person name="Mori M."/>
            <person name="Tomita M."/>
            <person name="Arakawa K."/>
        </authorList>
    </citation>
    <scope>NUCLEOTIDE SEQUENCE [LARGE SCALE GENOMIC DNA]</scope>
</reference>
<feature type="domain" description="Fibronectin type-III" evidence="2">
    <location>
        <begin position="8"/>
        <end position="235"/>
    </location>
</feature>
<feature type="region of interest" description="Disordered" evidence="1">
    <location>
        <begin position="96"/>
        <end position="117"/>
    </location>
</feature>
<comment type="caution">
    <text evidence="3">The sequence shown here is derived from an EMBL/GenBank/DDBJ whole genome shotgun (WGS) entry which is preliminary data.</text>
</comment>
<dbReference type="Proteomes" id="UP000499080">
    <property type="component" value="Unassembled WGS sequence"/>
</dbReference>
<dbReference type="Gene3D" id="2.60.40.10">
    <property type="entry name" value="Immunoglobulins"/>
    <property type="match status" value="1"/>
</dbReference>
<name>A0A4Y2PKD6_ARAVE</name>
<dbReference type="InterPro" id="IPR013783">
    <property type="entry name" value="Ig-like_fold"/>
</dbReference>
<protein>
    <recommendedName>
        <fullName evidence="2">Fibronectin type-III domain-containing protein</fullName>
    </recommendedName>
</protein>